<dbReference type="GO" id="GO:0003677">
    <property type="term" value="F:DNA binding"/>
    <property type="evidence" value="ECO:0007669"/>
    <property type="project" value="InterPro"/>
</dbReference>
<evidence type="ECO:0000256" key="1">
    <source>
        <dbReference type="ARBA" id="ARBA00022603"/>
    </source>
</evidence>
<evidence type="ECO:0000313" key="4">
    <source>
        <dbReference type="EMBL" id="SVB25818.1"/>
    </source>
</evidence>
<name>A0A382CHZ8_9ZZZZ</name>
<protein>
    <recommendedName>
        <fullName evidence="3">DNA methylase N-4/N-6 domain-containing protein</fullName>
    </recommendedName>
</protein>
<reference evidence="4" key="1">
    <citation type="submission" date="2018-05" db="EMBL/GenBank/DDBJ databases">
        <authorList>
            <person name="Lanie J.A."/>
            <person name="Ng W.-L."/>
            <person name="Kazmierczak K.M."/>
            <person name="Andrzejewski T.M."/>
            <person name="Davidsen T.M."/>
            <person name="Wayne K.J."/>
            <person name="Tettelin H."/>
            <person name="Glass J.I."/>
            <person name="Rusch D."/>
            <person name="Podicherti R."/>
            <person name="Tsui H.-C.T."/>
            <person name="Winkler M.E."/>
        </authorList>
    </citation>
    <scope>NUCLEOTIDE SEQUENCE</scope>
</reference>
<gene>
    <name evidence="4" type="ORF">METZ01_LOCUS178672</name>
</gene>
<dbReference type="EMBL" id="UINC01034649">
    <property type="protein sequence ID" value="SVB25818.1"/>
    <property type="molecule type" value="Genomic_DNA"/>
</dbReference>
<dbReference type="InterPro" id="IPR002941">
    <property type="entry name" value="DNA_methylase_N4/N6"/>
</dbReference>
<sequence>MPDSEKESFKPLFTNPMETYPGLTINDLNRYLPAVQTVNDISMTSDQMKEGLFLATCSDGLIKLPDQSIDLIIAEPPKDPWDGIDDRGGRMTLQEYYEWNGQWLDESYRVLKNTGGLYLLCGWSVSGMYHGLLSNHFMVQTRITWRNKQSKDQSRNPTWKNELGDIWFATKSEDFLFNLRAVNLESDRKELIAESENRSQTNFWIDIPDITDENRRRSDKLLSKILAASSFKLNWVLDPFMRSGDVGVASKRYGSRFIGFETNKDLLLLSMKRMDQEG</sequence>
<keyword evidence="1" id="KW-0489">Methyltransferase</keyword>
<dbReference type="AlphaFoldDB" id="A0A382CHZ8"/>
<dbReference type="Pfam" id="PF01555">
    <property type="entry name" value="N6_N4_Mtase"/>
    <property type="match status" value="1"/>
</dbReference>
<dbReference type="Gene3D" id="3.40.50.150">
    <property type="entry name" value="Vaccinia Virus protein VP39"/>
    <property type="match status" value="1"/>
</dbReference>
<evidence type="ECO:0000259" key="3">
    <source>
        <dbReference type="Pfam" id="PF01555"/>
    </source>
</evidence>
<feature type="domain" description="DNA methylase N-4/N-6" evidence="3">
    <location>
        <begin position="69"/>
        <end position="268"/>
    </location>
</feature>
<proteinExistence type="predicted"/>
<dbReference type="SUPFAM" id="SSF53335">
    <property type="entry name" value="S-adenosyl-L-methionine-dependent methyltransferases"/>
    <property type="match status" value="1"/>
</dbReference>
<dbReference type="GO" id="GO:0008170">
    <property type="term" value="F:N-methyltransferase activity"/>
    <property type="evidence" value="ECO:0007669"/>
    <property type="project" value="InterPro"/>
</dbReference>
<dbReference type="PRINTS" id="PR00508">
    <property type="entry name" value="S21N4MTFRASE"/>
</dbReference>
<dbReference type="GO" id="GO:0032259">
    <property type="term" value="P:methylation"/>
    <property type="evidence" value="ECO:0007669"/>
    <property type="project" value="UniProtKB-KW"/>
</dbReference>
<dbReference type="InterPro" id="IPR001091">
    <property type="entry name" value="RM_Methyltransferase"/>
</dbReference>
<evidence type="ECO:0000256" key="2">
    <source>
        <dbReference type="ARBA" id="ARBA00022679"/>
    </source>
</evidence>
<dbReference type="InterPro" id="IPR029063">
    <property type="entry name" value="SAM-dependent_MTases_sf"/>
</dbReference>
<accession>A0A382CHZ8</accession>
<organism evidence="4">
    <name type="scientific">marine metagenome</name>
    <dbReference type="NCBI Taxonomy" id="408172"/>
    <lineage>
        <taxon>unclassified sequences</taxon>
        <taxon>metagenomes</taxon>
        <taxon>ecological metagenomes</taxon>
    </lineage>
</organism>
<keyword evidence="2" id="KW-0808">Transferase</keyword>